<organism evidence="1 2">
    <name type="scientific">Colletotrichum navitas</name>
    <dbReference type="NCBI Taxonomy" id="681940"/>
    <lineage>
        <taxon>Eukaryota</taxon>
        <taxon>Fungi</taxon>
        <taxon>Dikarya</taxon>
        <taxon>Ascomycota</taxon>
        <taxon>Pezizomycotina</taxon>
        <taxon>Sordariomycetes</taxon>
        <taxon>Hypocreomycetidae</taxon>
        <taxon>Glomerellales</taxon>
        <taxon>Glomerellaceae</taxon>
        <taxon>Colletotrichum</taxon>
        <taxon>Colletotrichum graminicola species complex</taxon>
    </lineage>
</organism>
<dbReference type="RefSeq" id="XP_060409736.1">
    <property type="nucleotide sequence ID" value="XM_060564127.1"/>
</dbReference>
<evidence type="ECO:0000313" key="2">
    <source>
        <dbReference type="Proteomes" id="UP001230504"/>
    </source>
</evidence>
<keyword evidence="2" id="KW-1185">Reference proteome</keyword>
<comment type="caution">
    <text evidence="1">The sequence shown here is derived from an EMBL/GenBank/DDBJ whole genome shotgun (WGS) entry which is preliminary data.</text>
</comment>
<evidence type="ECO:0000313" key="1">
    <source>
        <dbReference type="EMBL" id="KAK1574192.1"/>
    </source>
</evidence>
<dbReference type="EMBL" id="JAHLJV010000079">
    <property type="protein sequence ID" value="KAK1574192.1"/>
    <property type="molecule type" value="Genomic_DNA"/>
</dbReference>
<dbReference type="GeneID" id="85448367"/>
<name>A0AAD8PQ11_9PEZI</name>
<accession>A0AAD8PQ11</accession>
<protein>
    <submittedName>
        <fullName evidence="1">Uncharacterized protein</fullName>
    </submittedName>
</protein>
<dbReference type="Proteomes" id="UP001230504">
    <property type="component" value="Unassembled WGS sequence"/>
</dbReference>
<sequence length="139" mass="15563">MPNTNDVPAKLHWSPSRLTDEMKSSSLASIGVAINVASWRHIAIAWTQNDVMDTQATHSTAVAIHHYAKEFLDGGYTAPINYKFRHASQLWHRFLGLDTAAVTDVDVGMNIDDLDVMEAAERSRAQREHQASCLWNKAF</sequence>
<dbReference type="AlphaFoldDB" id="A0AAD8PQ11"/>
<gene>
    <name evidence="1" type="ORF">LY79DRAFT_673113</name>
</gene>
<proteinExistence type="predicted"/>
<reference evidence="1" key="1">
    <citation type="submission" date="2021-06" db="EMBL/GenBank/DDBJ databases">
        <title>Comparative genomics, transcriptomics and evolutionary studies reveal genomic signatures of adaptation to plant cell wall in hemibiotrophic fungi.</title>
        <authorList>
            <consortium name="DOE Joint Genome Institute"/>
            <person name="Baroncelli R."/>
            <person name="Diaz J.F."/>
            <person name="Benocci T."/>
            <person name="Peng M."/>
            <person name="Battaglia E."/>
            <person name="Haridas S."/>
            <person name="Andreopoulos W."/>
            <person name="Labutti K."/>
            <person name="Pangilinan J."/>
            <person name="Floch G.L."/>
            <person name="Makela M.R."/>
            <person name="Henrissat B."/>
            <person name="Grigoriev I.V."/>
            <person name="Crouch J.A."/>
            <person name="De Vries R.P."/>
            <person name="Sukno S.A."/>
            <person name="Thon M.R."/>
        </authorList>
    </citation>
    <scope>NUCLEOTIDE SEQUENCE</scope>
    <source>
        <strain evidence="1">CBS 125086</strain>
    </source>
</reference>